<dbReference type="STRING" id="13616.ENSMODP00000017482"/>
<feature type="chain" id="PRO_5023828216" description="Promotilin" evidence="9">
    <location>
        <begin position="26"/>
        <end position="184"/>
    </location>
</feature>
<dbReference type="InterPro" id="IPR006737">
    <property type="entry name" value="Motilin_assoc"/>
</dbReference>
<dbReference type="HOGENOM" id="CLU_154278_0_0_1"/>
<dbReference type="InterPro" id="IPR015662">
    <property type="entry name" value="Promotilin"/>
</dbReference>
<evidence type="ECO:0000313" key="12">
    <source>
        <dbReference type="Ensembl" id="ENSMODP00000017482.3"/>
    </source>
</evidence>
<keyword evidence="5" id="KW-0964">Secreted</keyword>
<dbReference type="GO" id="GO:0005179">
    <property type="term" value="F:hormone activity"/>
    <property type="evidence" value="ECO:0007669"/>
    <property type="project" value="UniProtKB-KW"/>
</dbReference>
<evidence type="ECO:0000259" key="10">
    <source>
        <dbReference type="Pfam" id="PF04643"/>
    </source>
</evidence>
<evidence type="ECO:0000256" key="7">
    <source>
        <dbReference type="ARBA" id="ARBA00022702"/>
    </source>
</evidence>
<evidence type="ECO:0000256" key="8">
    <source>
        <dbReference type="SAM" id="MobiDB-lite"/>
    </source>
</evidence>
<feature type="domain" description="Motilin/ghrelin" evidence="11">
    <location>
        <begin position="27"/>
        <end position="54"/>
    </location>
</feature>
<evidence type="ECO:0000256" key="4">
    <source>
        <dbReference type="ARBA" id="ARBA00013909"/>
    </source>
</evidence>
<dbReference type="InParanoid" id="F6QL26"/>
<comment type="function">
    <text evidence="1">Plays an important role in the regulation of interdigestive gastrointestinal motility and indirectly causes rhythmic contraction of duodenal and colonic smooth muscle.</text>
</comment>
<reference evidence="12" key="2">
    <citation type="submission" date="2025-08" db="UniProtKB">
        <authorList>
            <consortium name="Ensembl"/>
        </authorList>
    </citation>
    <scope>IDENTIFICATION</scope>
</reference>
<keyword evidence="13" id="KW-1185">Reference proteome</keyword>
<dbReference type="PANTHER" id="PTHR14156:SF0">
    <property type="entry name" value="PROMOTILIN"/>
    <property type="match status" value="1"/>
</dbReference>
<dbReference type="GO" id="GO:0031788">
    <property type="term" value="F:motilin receptor binding"/>
    <property type="evidence" value="ECO:0000318"/>
    <property type="project" value="GO_Central"/>
</dbReference>
<dbReference type="InterPro" id="IPR006738">
    <property type="entry name" value="Motilin_ghrelin"/>
</dbReference>
<accession>F6QL26</accession>
<proteinExistence type="inferred from homology"/>
<sequence length="184" mass="20531">MVSSKVVATMLVMYIAIMLAAQTEGFVPIFTYSDVQRMQEKERNKGQKKSLSVQQRSEEGSPMTLMDFKKEEESEMIKLTAPVEIGIRMNSRQLEKYRGVLEELLTEVLLSTQNGKDWEFLRLWACPPAPPPPPRQGCSGIYIPEAAAELGLLCLRTAICFSALHLRTLSCLPPARAPSSQRGA</sequence>
<dbReference type="Ensembl" id="ENSMODT00000017808.3">
    <property type="protein sequence ID" value="ENSMODP00000017482.3"/>
    <property type="gene ID" value="ENSMODG00000013983.4"/>
</dbReference>
<evidence type="ECO:0000259" key="11">
    <source>
        <dbReference type="Pfam" id="PF04644"/>
    </source>
</evidence>
<dbReference type="AlphaFoldDB" id="F6QL26"/>
<keyword evidence="9" id="KW-0732">Signal</keyword>
<name>F6QL26_MONDO</name>
<feature type="region of interest" description="Disordered" evidence="8">
    <location>
        <begin position="41"/>
        <end position="62"/>
    </location>
</feature>
<dbReference type="GO" id="GO:0005576">
    <property type="term" value="C:extracellular region"/>
    <property type="evidence" value="ECO:0007669"/>
    <property type="project" value="UniProtKB-SubCell"/>
</dbReference>
<dbReference type="GeneTree" id="ENSGT00390000000489"/>
<dbReference type="Bgee" id="ENSMODG00000013983">
    <property type="expression patterns" value="Expressed in placenta and 6 other cell types or tissues"/>
</dbReference>
<evidence type="ECO:0000256" key="2">
    <source>
        <dbReference type="ARBA" id="ARBA00004613"/>
    </source>
</evidence>
<keyword evidence="7" id="KW-0372">Hormone</keyword>
<reference evidence="12" key="3">
    <citation type="submission" date="2025-09" db="UniProtKB">
        <authorList>
            <consortium name="Ensembl"/>
        </authorList>
    </citation>
    <scope>IDENTIFICATION</scope>
</reference>
<comment type="similarity">
    <text evidence="3">Belongs to the motilin family.</text>
</comment>
<evidence type="ECO:0000256" key="5">
    <source>
        <dbReference type="ARBA" id="ARBA00022525"/>
    </source>
</evidence>
<dbReference type="PANTHER" id="PTHR14156">
    <property type="entry name" value="MOTILIN"/>
    <property type="match status" value="1"/>
</dbReference>
<dbReference type="FunCoup" id="F6QL26">
    <property type="interactions" value="88"/>
</dbReference>
<reference evidence="12 13" key="1">
    <citation type="journal article" date="2007" name="Nature">
        <title>Genome of the marsupial Monodelphis domestica reveals innovation in non-coding sequences.</title>
        <authorList>
            <person name="Mikkelsen T.S."/>
            <person name="Wakefield M.J."/>
            <person name="Aken B."/>
            <person name="Amemiya C.T."/>
            <person name="Chang J.L."/>
            <person name="Duke S."/>
            <person name="Garber M."/>
            <person name="Gentles A.J."/>
            <person name="Goodstadt L."/>
            <person name="Heger A."/>
            <person name="Jurka J."/>
            <person name="Kamal M."/>
            <person name="Mauceli E."/>
            <person name="Searle S.M."/>
            <person name="Sharpe T."/>
            <person name="Baker M.L."/>
            <person name="Batzer M.A."/>
            <person name="Benos P.V."/>
            <person name="Belov K."/>
            <person name="Clamp M."/>
            <person name="Cook A."/>
            <person name="Cuff J."/>
            <person name="Das R."/>
            <person name="Davidow L."/>
            <person name="Deakin J.E."/>
            <person name="Fazzari M.J."/>
            <person name="Glass J.L."/>
            <person name="Grabherr M."/>
            <person name="Greally J.M."/>
            <person name="Gu W."/>
            <person name="Hore T.A."/>
            <person name="Huttley G.A."/>
            <person name="Kleber M."/>
            <person name="Jirtle R.L."/>
            <person name="Koina E."/>
            <person name="Lee J.T."/>
            <person name="Mahony S."/>
            <person name="Marra M.A."/>
            <person name="Miller R.D."/>
            <person name="Nicholls R.D."/>
            <person name="Oda M."/>
            <person name="Papenfuss A.T."/>
            <person name="Parra Z.E."/>
            <person name="Pollock D.D."/>
            <person name="Ray D.A."/>
            <person name="Schein J.E."/>
            <person name="Speed T.P."/>
            <person name="Thompson K."/>
            <person name="VandeBerg J.L."/>
            <person name="Wade C.M."/>
            <person name="Walker J.A."/>
            <person name="Waters P.D."/>
            <person name="Webber C."/>
            <person name="Weidman J.R."/>
            <person name="Xie X."/>
            <person name="Zody M.C."/>
            <person name="Baldwin J."/>
            <person name="Abdouelleil A."/>
            <person name="Abdulkadir J."/>
            <person name="Abebe A."/>
            <person name="Abera B."/>
            <person name="Abreu J."/>
            <person name="Acer S.C."/>
            <person name="Aftuck L."/>
            <person name="Alexander A."/>
            <person name="An P."/>
            <person name="Anderson E."/>
            <person name="Anderson S."/>
            <person name="Arachi H."/>
            <person name="Azer M."/>
            <person name="Bachantsang P."/>
            <person name="Barry A."/>
            <person name="Bayul T."/>
            <person name="Berlin A."/>
            <person name="Bessette D."/>
            <person name="Bloom T."/>
            <person name="Bloom T."/>
            <person name="Boguslavskiy L."/>
            <person name="Bonnet C."/>
            <person name="Boukhgalter B."/>
            <person name="Bourzgui I."/>
            <person name="Brown A."/>
            <person name="Cahill P."/>
            <person name="Channer S."/>
            <person name="Cheshatsang Y."/>
            <person name="Chuda L."/>
            <person name="Citroen M."/>
            <person name="Collymore A."/>
            <person name="Cooke P."/>
            <person name="Costello M."/>
            <person name="D'Aco K."/>
            <person name="Daza R."/>
            <person name="De Haan G."/>
            <person name="DeGray S."/>
            <person name="DeMaso C."/>
            <person name="Dhargay N."/>
            <person name="Dooley K."/>
            <person name="Dooley E."/>
            <person name="Doricent M."/>
            <person name="Dorje P."/>
            <person name="Dorjee K."/>
            <person name="Dupes A."/>
            <person name="Elong R."/>
            <person name="Falk J."/>
            <person name="Farina A."/>
            <person name="Faro S."/>
            <person name="Ferguson D."/>
            <person name="Fisher S."/>
            <person name="Foley C.D."/>
            <person name="Franke A."/>
            <person name="Friedrich D."/>
            <person name="Gadbois L."/>
            <person name="Gearin G."/>
            <person name="Gearin C.R."/>
            <person name="Giannoukos G."/>
            <person name="Goode T."/>
            <person name="Graham J."/>
            <person name="Grandbois E."/>
            <person name="Grewal S."/>
            <person name="Gyaltsen K."/>
            <person name="Hafez N."/>
            <person name="Hagos B."/>
            <person name="Hall J."/>
            <person name="Henson C."/>
            <person name="Hollinger A."/>
            <person name="Honan T."/>
            <person name="Huard M.D."/>
            <person name="Hughes L."/>
            <person name="Hurhula B."/>
            <person name="Husby M.E."/>
            <person name="Kamat A."/>
            <person name="Kanga B."/>
            <person name="Kashin S."/>
            <person name="Khazanovich D."/>
            <person name="Kisner P."/>
            <person name="Lance K."/>
            <person name="Lara M."/>
            <person name="Lee W."/>
            <person name="Lennon N."/>
            <person name="Letendre F."/>
            <person name="LeVine R."/>
            <person name="Lipovsky A."/>
            <person name="Liu X."/>
            <person name="Liu J."/>
            <person name="Liu S."/>
            <person name="Lokyitsang T."/>
            <person name="Lokyitsang Y."/>
            <person name="Lubonja R."/>
            <person name="Lui A."/>
            <person name="MacDonald P."/>
            <person name="Magnisalis V."/>
            <person name="Maru K."/>
            <person name="Matthews C."/>
            <person name="McCusker W."/>
            <person name="McDonough S."/>
            <person name="Mehta T."/>
            <person name="Meldrim J."/>
            <person name="Meneus L."/>
            <person name="Mihai O."/>
            <person name="Mihalev A."/>
            <person name="Mihova T."/>
            <person name="Mittelman R."/>
            <person name="Mlenga V."/>
            <person name="Montmayeur A."/>
            <person name="Mulrain L."/>
            <person name="Navidi A."/>
            <person name="Naylor J."/>
            <person name="Negash T."/>
            <person name="Nguyen T."/>
            <person name="Nguyen N."/>
            <person name="Nicol R."/>
            <person name="Norbu C."/>
            <person name="Norbu N."/>
            <person name="Novod N."/>
            <person name="O'Neill B."/>
            <person name="Osman S."/>
            <person name="Markiewicz E."/>
            <person name="Oyono O.L."/>
            <person name="Patti C."/>
            <person name="Phunkhang P."/>
            <person name="Pierre F."/>
            <person name="Priest M."/>
            <person name="Raghuraman S."/>
            <person name="Rege F."/>
            <person name="Reyes R."/>
            <person name="Rise C."/>
            <person name="Rogov P."/>
            <person name="Ross K."/>
            <person name="Ryan E."/>
            <person name="Settipalli S."/>
            <person name="Shea T."/>
            <person name="Sherpa N."/>
            <person name="Shi L."/>
            <person name="Shih D."/>
            <person name="Sparrow T."/>
            <person name="Spaulding J."/>
            <person name="Stalker J."/>
            <person name="Stange-Thomann N."/>
            <person name="Stavropoulos S."/>
            <person name="Stone C."/>
            <person name="Strader C."/>
            <person name="Tesfaye S."/>
            <person name="Thomson T."/>
            <person name="Thoulutsang Y."/>
            <person name="Thoulutsang D."/>
            <person name="Topham K."/>
            <person name="Topping I."/>
            <person name="Tsamla T."/>
            <person name="Vassiliev H."/>
            <person name="Vo A."/>
            <person name="Wangchuk T."/>
            <person name="Wangdi T."/>
            <person name="Weiand M."/>
            <person name="Wilkinson J."/>
            <person name="Wilson A."/>
            <person name="Yadav S."/>
            <person name="Young G."/>
            <person name="Yu Q."/>
            <person name="Zembek L."/>
            <person name="Zhong D."/>
            <person name="Zimmer A."/>
            <person name="Zwirko Z."/>
            <person name="Jaffe D.B."/>
            <person name="Alvarez P."/>
            <person name="Brockman W."/>
            <person name="Butler J."/>
            <person name="Chin C."/>
            <person name="Gnerre S."/>
            <person name="MacCallum I."/>
            <person name="Graves J.A."/>
            <person name="Ponting C.P."/>
            <person name="Breen M."/>
            <person name="Samollow P.B."/>
            <person name="Lander E.S."/>
            <person name="Lindblad-Toh K."/>
        </authorList>
    </citation>
    <scope>NUCLEOTIDE SEQUENCE [LARGE SCALE GENOMIC DNA]</scope>
</reference>
<evidence type="ECO:0000256" key="6">
    <source>
        <dbReference type="ARBA" id="ARBA00022685"/>
    </source>
</evidence>
<dbReference type="eggNOG" id="ENOG502SS7F">
    <property type="taxonomic scope" value="Eukaryota"/>
</dbReference>
<dbReference type="Proteomes" id="UP000002280">
    <property type="component" value="Chromosome 2"/>
</dbReference>
<evidence type="ECO:0000256" key="9">
    <source>
        <dbReference type="SAM" id="SignalP"/>
    </source>
</evidence>
<evidence type="ECO:0000313" key="13">
    <source>
        <dbReference type="Proteomes" id="UP000002280"/>
    </source>
</evidence>
<evidence type="ECO:0000256" key="1">
    <source>
        <dbReference type="ARBA" id="ARBA00002044"/>
    </source>
</evidence>
<evidence type="ECO:0000256" key="3">
    <source>
        <dbReference type="ARBA" id="ARBA00006473"/>
    </source>
</evidence>
<organism evidence="12 13">
    <name type="scientific">Monodelphis domestica</name>
    <name type="common">Gray short-tailed opossum</name>
    <dbReference type="NCBI Taxonomy" id="13616"/>
    <lineage>
        <taxon>Eukaryota</taxon>
        <taxon>Metazoa</taxon>
        <taxon>Chordata</taxon>
        <taxon>Craniata</taxon>
        <taxon>Vertebrata</taxon>
        <taxon>Euteleostomi</taxon>
        <taxon>Mammalia</taxon>
        <taxon>Metatheria</taxon>
        <taxon>Didelphimorphia</taxon>
        <taxon>Didelphidae</taxon>
        <taxon>Monodelphis</taxon>
    </lineage>
</organism>
<comment type="subcellular location">
    <subcellularLocation>
        <location evidence="2">Secreted</location>
    </subcellularLocation>
</comment>
<feature type="signal peptide" evidence="9">
    <location>
        <begin position="1"/>
        <end position="25"/>
    </location>
</feature>
<protein>
    <recommendedName>
        <fullName evidence="4">Promotilin</fullName>
    </recommendedName>
</protein>
<keyword evidence="6" id="KW-0165">Cleavage on pair of basic residues</keyword>
<feature type="domain" description="Motilin/ghrelin-associated peptide" evidence="10">
    <location>
        <begin position="70"/>
        <end position="114"/>
    </location>
</feature>
<dbReference type="Pfam" id="PF04643">
    <property type="entry name" value="Motilin_assoc"/>
    <property type="match status" value="1"/>
</dbReference>
<dbReference type="Pfam" id="PF04644">
    <property type="entry name" value="Motilin_ghrelin"/>
    <property type="match status" value="1"/>
</dbReference>